<keyword evidence="2" id="KW-1185">Reference proteome</keyword>
<dbReference type="EMBL" id="VUOC01000004">
    <property type="protein sequence ID" value="KAA2238432.1"/>
    <property type="molecule type" value="Genomic_DNA"/>
</dbReference>
<evidence type="ECO:0000313" key="2">
    <source>
        <dbReference type="Proteomes" id="UP000324611"/>
    </source>
</evidence>
<accession>A0A5B2VJA2</accession>
<dbReference type="Proteomes" id="UP000324611">
    <property type="component" value="Unassembled WGS sequence"/>
</dbReference>
<proteinExistence type="predicted"/>
<reference evidence="1 2" key="2">
    <citation type="submission" date="2019-09" db="EMBL/GenBank/DDBJ databases">
        <authorList>
            <person name="Jin C."/>
        </authorList>
    </citation>
    <scope>NUCLEOTIDE SEQUENCE [LARGE SCALE GENOMIC DNA]</scope>
    <source>
        <strain evidence="1 2">BN140078</strain>
    </source>
</reference>
<dbReference type="AlphaFoldDB" id="A0A5B2VJA2"/>
<evidence type="ECO:0000313" key="1">
    <source>
        <dbReference type="EMBL" id="KAA2238432.1"/>
    </source>
</evidence>
<name>A0A5B2VJA2_9BACT</name>
<dbReference type="RefSeq" id="WP_149839613.1">
    <property type="nucleotide sequence ID" value="NZ_VUOC01000004.1"/>
</dbReference>
<reference evidence="1 2" key="1">
    <citation type="submission" date="2019-09" db="EMBL/GenBank/DDBJ databases">
        <title>Chitinophaga ginsengihumi sp. nov., isolated from soil of ginseng rhizosphere.</title>
        <authorList>
            <person name="Lee J."/>
        </authorList>
    </citation>
    <scope>NUCLEOTIDE SEQUENCE [LARGE SCALE GENOMIC DNA]</scope>
    <source>
        <strain evidence="1 2">BN140078</strain>
    </source>
</reference>
<sequence length="140" mass="16229">MKATKPYPLLLLLLLFLFACSPLISRYNEYAYQQTTALKVDVMLVMDMAADSFSTHQKELAALRVKVDKAYEYEIHRPNNRITIEMWQLLKDSSRNLLGGYLKRWQQDTKLNPVFIQEAKQQVGEAFDKIAELESGKVKN</sequence>
<protein>
    <submittedName>
        <fullName evidence="1">Uncharacterized protein</fullName>
    </submittedName>
</protein>
<comment type="caution">
    <text evidence="1">The sequence shown here is derived from an EMBL/GenBank/DDBJ whole genome shotgun (WGS) entry which is preliminary data.</text>
</comment>
<organism evidence="1 2">
    <name type="scientific">Chitinophaga agrisoli</name>
    <dbReference type="NCBI Taxonomy" id="2607653"/>
    <lineage>
        <taxon>Bacteria</taxon>
        <taxon>Pseudomonadati</taxon>
        <taxon>Bacteroidota</taxon>
        <taxon>Chitinophagia</taxon>
        <taxon>Chitinophagales</taxon>
        <taxon>Chitinophagaceae</taxon>
        <taxon>Chitinophaga</taxon>
    </lineage>
</organism>
<gene>
    <name evidence="1" type="ORF">F0L74_19585</name>
</gene>
<dbReference type="PROSITE" id="PS51257">
    <property type="entry name" value="PROKAR_LIPOPROTEIN"/>
    <property type="match status" value="1"/>
</dbReference>